<sequence>MADDGVFRIPAGIEFGATVLVNSALAQTVKVLVDGEVRATFDGSGIKDKNLGTQVIHSGRGEVRVKVEAGGKPSELLANTISEKNLNVIVIGSEDGSDYDYNDSIVVLNWPLG</sequence>
<reference evidence="2 3" key="1">
    <citation type="submission" date="2016-10" db="EMBL/GenBank/DDBJ databases">
        <authorList>
            <person name="de Groot N.N."/>
        </authorList>
    </citation>
    <scope>NUCLEOTIDE SEQUENCE [LARGE SCALE GENOMIC DNA]</scope>
    <source>
        <strain evidence="2 3">LMG 2247</strain>
    </source>
</reference>
<dbReference type="EMBL" id="FNCJ01000013">
    <property type="protein sequence ID" value="SDH82058.1"/>
    <property type="molecule type" value="Genomic_DNA"/>
</dbReference>
<proteinExistence type="predicted"/>
<organism evidence="2 3">
    <name type="scientific">Paraburkholderia phenazinium</name>
    <dbReference type="NCBI Taxonomy" id="60549"/>
    <lineage>
        <taxon>Bacteria</taxon>
        <taxon>Pseudomonadati</taxon>
        <taxon>Pseudomonadota</taxon>
        <taxon>Betaproteobacteria</taxon>
        <taxon>Burkholderiales</taxon>
        <taxon>Burkholderiaceae</taxon>
        <taxon>Paraburkholderia</taxon>
    </lineage>
</organism>
<dbReference type="Pfam" id="PF07472">
    <property type="entry name" value="PA-IIL"/>
    <property type="match status" value="1"/>
</dbReference>
<dbReference type="SUPFAM" id="SSF82026">
    <property type="entry name" value="Calcium-mediated lectin"/>
    <property type="match status" value="1"/>
</dbReference>
<dbReference type="AlphaFoldDB" id="A0A1G8FIW7"/>
<evidence type="ECO:0000313" key="2">
    <source>
        <dbReference type="EMBL" id="SDH82058.1"/>
    </source>
</evidence>
<name>A0A1G8FIW7_9BURK</name>
<gene>
    <name evidence="2" type="ORF">SAMN05216466_113204</name>
</gene>
<accession>A0A1G8FIW7</accession>
<feature type="domain" description="Calcium-mediated lectin" evidence="1">
    <location>
        <begin position="7"/>
        <end position="112"/>
    </location>
</feature>
<evidence type="ECO:0000259" key="1">
    <source>
        <dbReference type="Pfam" id="PF07472"/>
    </source>
</evidence>
<dbReference type="InterPro" id="IPR036684">
    <property type="entry name" value="Ca_lectin_sf"/>
</dbReference>
<dbReference type="OrthoDB" id="4351109at2"/>
<dbReference type="Gene3D" id="2.60.120.400">
    <property type="entry name" value="Calcium-mediated lectin"/>
    <property type="match status" value="1"/>
</dbReference>
<evidence type="ECO:0000313" key="3">
    <source>
        <dbReference type="Proteomes" id="UP000199706"/>
    </source>
</evidence>
<dbReference type="GO" id="GO:0030246">
    <property type="term" value="F:carbohydrate binding"/>
    <property type="evidence" value="ECO:0007669"/>
    <property type="project" value="UniProtKB-KW"/>
</dbReference>
<dbReference type="Proteomes" id="UP000199706">
    <property type="component" value="Unassembled WGS sequence"/>
</dbReference>
<dbReference type="RefSeq" id="WP_090688425.1">
    <property type="nucleotide sequence ID" value="NZ_CADERL010000013.1"/>
</dbReference>
<protein>
    <submittedName>
        <fullName evidence="2">Fucose-binding lectin II (PA-IIL)</fullName>
    </submittedName>
</protein>
<keyword evidence="2" id="KW-0430">Lectin</keyword>
<dbReference type="InterPro" id="IPR010907">
    <property type="entry name" value="Ca-mediated_lectin"/>
</dbReference>